<comment type="caution">
    <text evidence="3">The sequence shown here is derived from an EMBL/GenBank/DDBJ whole genome shotgun (WGS) entry which is preliminary data.</text>
</comment>
<accession>A0A9P6AVP1</accession>
<gene>
    <name evidence="3" type="ORF">BS47DRAFT_1394382</name>
</gene>
<keyword evidence="2" id="KW-0812">Transmembrane</keyword>
<dbReference type="Proteomes" id="UP000886523">
    <property type="component" value="Unassembled WGS sequence"/>
</dbReference>
<keyword evidence="2" id="KW-1133">Transmembrane helix</keyword>
<protein>
    <submittedName>
        <fullName evidence="3">Uncharacterized protein</fullName>
    </submittedName>
</protein>
<keyword evidence="2" id="KW-0472">Membrane</keyword>
<evidence type="ECO:0000256" key="1">
    <source>
        <dbReference type="SAM" id="MobiDB-lite"/>
    </source>
</evidence>
<name>A0A9P6AVP1_9AGAM</name>
<sequence length="102" mass="10827">MGCTLVTTLLALRTVPHTLMISPLTLTISLVLAISLILAILLVLAISLVLTISLILVISLVLVTSPFTLATSPMTHNGTGPALPFPKLRSLTNLPPPRMHLE</sequence>
<organism evidence="3 4">
    <name type="scientific">Hydnum rufescens UP504</name>
    <dbReference type="NCBI Taxonomy" id="1448309"/>
    <lineage>
        <taxon>Eukaryota</taxon>
        <taxon>Fungi</taxon>
        <taxon>Dikarya</taxon>
        <taxon>Basidiomycota</taxon>
        <taxon>Agaricomycotina</taxon>
        <taxon>Agaricomycetes</taxon>
        <taxon>Cantharellales</taxon>
        <taxon>Hydnaceae</taxon>
        <taxon>Hydnum</taxon>
    </lineage>
</organism>
<keyword evidence="4" id="KW-1185">Reference proteome</keyword>
<dbReference type="EMBL" id="MU128989">
    <property type="protein sequence ID" value="KAF9512250.1"/>
    <property type="molecule type" value="Genomic_DNA"/>
</dbReference>
<proteinExistence type="predicted"/>
<evidence type="ECO:0000313" key="4">
    <source>
        <dbReference type="Proteomes" id="UP000886523"/>
    </source>
</evidence>
<dbReference type="AlphaFoldDB" id="A0A9P6AVP1"/>
<evidence type="ECO:0000256" key="2">
    <source>
        <dbReference type="SAM" id="Phobius"/>
    </source>
</evidence>
<feature type="region of interest" description="Disordered" evidence="1">
    <location>
        <begin position="77"/>
        <end position="102"/>
    </location>
</feature>
<reference evidence="3" key="1">
    <citation type="journal article" date="2020" name="Nat. Commun.">
        <title>Large-scale genome sequencing of mycorrhizal fungi provides insights into the early evolution of symbiotic traits.</title>
        <authorList>
            <person name="Miyauchi S."/>
            <person name="Kiss E."/>
            <person name="Kuo A."/>
            <person name="Drula E."/>
            <person name="Kohler A."/>
            <person name="Sanchez-Garcia M."/>
            <person name="Morin E."/>
            <person name="Andreopoulos B."/>
            <person name="Barry K.W."/>
            <person name="Bonito G."/>
            <person name="Buee M."/>
            <person name="Carver A."/>
            <person name="Chen C."/>
            <person name="Cichocki N."/>
            <person name="Clum A."/>
            <person name="Culley D."/>
            <person name="Crous P.W."/>
            <person name="Fauchery L."/>
            <person name="Girlanda M."/>
            <person name="Hayes R.D."/>
            <person name="Keri Z."/>
            <person name="LaButti K."/>
            <person name="Lipzen A."/>
            <person name="Lombard V."/>
            <person name="Magnuson J."/>
            <person name="Maillard F."/>
            <person name="Murat C."/>
            <person name="Nolan M."/>
            <person name="Ohm R.A."/>
            <person name="Pangilinan J."/>
            <person name="Pereira M.F."/>
            <person name="Perotto S."/>
            <person name="Peter M."/>
            <person name="Pfister S."/>
            <person name="Riley R."/>
            <person name="Sitrit Y."/>
            <person name="Stielow J.B."/>
            <person name="Szollosi G."/>
            <person name="Zifcakova L."/>
            <person name="Stursova M."/>
            <person name="Spatafora J.W."/>
            <person name="Tedersoo L."/>
            <person name="Vaario L.M."/>
            <person name="Yamada A."/>
            <person name="Yan M."/>
            <person name="Wang P."/>
            <person name="Xu J."/>
            <person name="Bruns T."/>
            <person name="Baldrian P."/>
            <person name="Vilgalys R."/>
            <person name="Dunand C."/>
            <person name="Henrissat B."/>
            <person name="Grigoriev I.V."/>
            <person name="Hibbett D."/>
            <person name="Nagy L.G."/>
            <person name="Martin F.M."/>
        </authorList>
    </citation>
    <scope>NUCLEOTIDE SEQUENCE</scope>
    <source>
        <strain evidence="3">UP504</strain>
    </source>
</reference>
<feature type="transmembrane region" description="Helical" evidence="2">
    <location>
        <begin position="30"/>
        <end position="63"/>
    </location>
</feature>
<evidence type="ECO:0000313" key="3">
    <source>
        <dbReference type="EMBL" id="KAF9512250.1"/>
    </source>
</evidence>